<dbReference type="SUPFAM" id="SSF47473">
    <property type="entry name" value="EF-hand"/>
    <property type="match status" value="1"/>
</dbReference>
<reference evidence="6" key="2">
    <citation type="journal article" date="2007" name="PLoS Biol.">
        <title>Survey sequencing and comparative analysis of the elephant shark (Callorhinchus milii) genome.</title>
        <authorList>
            <person name="Venkatesh B."/>
            <person name="Kirkness E.F."/>
            <person name="Loh Y.H."/>
            <person name="Halpern A.L."/>
            <person name="Lee A.P."/>
            <person name="Johnson J."/>
            <person name="Dandona N."/>
            <person name="Viswanathan L.D."/>
            <person name="Tay A."/>
            <person name="Venter J.C."/>
            <person name="Strausberg R.L."/>
            <person name="Brenner S."/>
        </authorList>
    </citation>
    <scope>NUCLEOTIDE SEQUENCE [LARGE SCALE GENOMIC DNA]</scope>
</reference>
<dbReference type="Ensembl" id="ENSCMIT00000007383.1">
    <property type="protein sequence ID" value="ENSCMIP00000007160.1"/>
    <property type="gene ID" value="ENSCMIG00000003985.1"/>
</dbReference>
<accession>A0A4W3GVW8</accession>
<dbReference type="InterPro" id="IPR051001">
    <property type="entry name" value="Calbindin_Ca-bind"/>
</dbReference>
<evidence type="ECO:0000259" key="4">
    <source>
        <dbReference type="PROSITE" id="PS50222"/>
    </source>
</evidence>
<dbReference type="Gene3D" id="1.10.238.10">
    <property type="entry name" value="EF-hand"/>
    <property type="match status" value="1"/>
</dbReference>
<evidence type="ECO:0000256" key="1">
    <source>
        <dbReference type="ARBA" id="ARBA00007217"/>
    </source>
</evidence>
<reference evidence="5" key="5">
    <citation type="submission" date="2025-09" db="UniProtKB">
        <authorList>
            <consortium name="Ensembl"/>
        </authorList>
    </citation>
    <scope>IDENTIFICATION</scope>
</reference>
<reference evidence="6" key="1">
    <citation type="journal article" date="2006" name="Science">
        <title>Ancient noncoding elements conserved in the human genome.</title>
        <authorList>
            <person name="Venkatesh B."/>
            <person name="Kirkness E.F."/>
            <person name="Loh Y.H."/>
            <person name="Halpern A.L."/>
            <person name="Lee A.P."/>
            <person name="Johnson J."/>
            <person name="Dandona N."/>
            <person name="Viswanathan L.D."/>
            <person name="Tay A."/>
            <person name="Venter J.C."/>
            <person name="Strausberg R.L."/>
            <person name="Brenner S."/>
        </authorList>
    </citation>
    <scope>NUCLEOTIDE SEQUENCE [LARGE SCALE GENOMIC DNA]</scope>
</reference>
<sequence length="173" mass="19033">RHSKAPSTLRPQISSQSSLLSRTTPTHTHSHTAAPTHTCTNTAAPPTHTHTLPSAYPLITGRGSKQRGSENHVLRRAGGPGEGRAAPPLLTVPNHSSCEAHSRCPSFIRDNPLYQCQGLLLLLFNYESFIHSQGMKLSTEEFNAIFAFYDKDGNGYIDKNELDALLKDLYEKI</sequence>
<reference evidence="6" key="3">
    <citation type="journal article" date="2014" name="Nature">
        <title>Elephant shark genome provides unique insights into gnathostome evolution.</title>
        <authorList>
            <consortium name="International Elephant Shark Genome Sequencing Consortium"/>
            <person name="Venkatesh B."/>
            <person name="Lee A.P."/>
            <person name="Ravi V."/>
            <person name="Maurya A.K."/>
            <person name="Lian M.M."/>
            <person name="Swann J.B."/>
            <person name="Ohta Y."/>
            <person name="Flajnik M.F."/>
            <person name="Sutoh Y."/>
            <person name="Kasahara M."/>
            <person name="Hoon S."/>
            <person name="Gangu V."/>
            <person name="Roy S.W."/>
            <person name="Irimia M."/>
            <person name="Korzh V."/>
            <person name="Kondrychyn I."/>
            <person name="Lim Z.W."/>
            <person name="Tay B.H."/>
            <person name="Tohari S."/>
            <person name="Kong K.W."/>
            <person name="Ho S."/>
            <person name="Lorente-Galdos B."/>
            <person name="Quilez J."/>
            <person name="Marques-Bonet T."/>
            <person name="Raney B.J."/>
            <person name="Ingham P.W."/>
            <person name="Tay A."/>
            <person name="Hillier L.W."/>
            <person name="Minx P."/>
            <person name="Boehm T."/>
            <person name="Wilson R.K."/>
            <person name="Brenner S."/>
            <person name="Warren W.C."/>
        </authorList>
    </citation>
    <scope>NUCLEOTIDE SEQUENCE [LARGE SCALE GENOMIC DNA]</scope>
</reference>
<feature type="compositionally biased region" description="Low complexity" evidence="3">
    <location>
        <begin position="17"/>
        <end position="53"/>
    </location>
</feature>
<dbReference type="InterPro" id="IPR018247">
    <property type="entry name" value="EF_Hand_1_Ca_BS"/>
</dbReference>
<proteinExistence type="inferred from homology"/>
<dbReference type="Pfam" id="PF00036">
    <property type="entry name" value="EF-hand_1"/>
    <property type="match status" value="1"/>
</dbReference>
<evidence type="ECO:0000313" key="6">
    <source>
        <dbReference type="Proteomes" id="UP000314986"/>
    </source>
</evidence>
<dbReference type="PANTHER" id="PTHR19972:SF4">
    <property type="entry name" value="CALRETININ"/>
    <property type="match status" value="1"/>
</dbReference>
<protein>
    <recommendedName>
        <fullName evidence="4">EF-hand domain-containing protein</fullName>
    </recommendedName>
</protein>
<dbReference type="Proteomes" id="UP000314986">
    <property type="component" value="Unassembled WGS sequence"/>
</dbReference>
<feature type="domain" description="EF-hand" evidence="4">
    <location>
        <begin position="137"/>
        <end position="172"/>
    </location>
</feature>
<dbReference type="PROSITE" id="PS50222">
    <property type="entry name" value="EF_HAND_2"/>
    <property type="match status" value="1"/>
</dbReference>
<keyword evidence="6" id="KW-1185">Reference proteome</keyword>
<dbReference type="GO" id="GO:0005509">
    <property type="term" value="F:calcium ion binding"/>
    <property type="evidence" value="ECO:0007669"/>
    <property type="project" value="InterPro"/>
</dbReference>
<dbReference type="GO" id="GO:0005829">
    <property type="term" value="C:cytosol"/>
    <property type="evidence" value="ECO:0007669"/>
    <property type="project" value="TreeGrafter"/>
</dbReference>
<evidence type="ECO:0000256" key="2">
    <source>
        <dbReference type="ARBA" id="ARBA00022837"/>
    </source>
</evidence>
<dbReference type="GO" id="GO:0099509">
    <property type="term" value="P:regulation of presynaptic cytosolic calcium ion concentration"/>
    <property type="evidence" value="ECO:0007669"/>
    <property type="project" value="TreeGrafter"/>
</dbReference>
<evidence type="ECO:0000256" key="3">
    <source>
        <dbReference type="SAM" id="MobiDB-lite"/>
    </source>
</evidence>
<dbReference type="InterPro" id="IPR011992">
    <property type="entry name" value="EF-hand-dom_pair"/>
</dbReference>
<feature type="region of interest" description="Disordered" evidence="3">
    <location>
        <begin position="1"/>
        <end position="87"/>
    </location>
</feature>
<comment type="similarity">
    <text evidence="1">Belongs to the calbindin family.</text>
</comment>
<dbReference type="STRING" id="7868.ENSCMIP00000007160"/>
<keyword evidence="2" id="KW-0106">Calcium</keyword>
<feature type="compositionally biased region" description="Polar residues" evidence="3">
    <location>
        <begin position="1"/>
        <end position="16"/>
    </location>
</feature>
<reference evidence="5" key="4">
    <citation type="submission" date="2025-08" db="UniProtKB">
        <authorList>
            <consortium name="Ensembl"/>
        </authorList>
    </citation>
    <scope>IDENTIFICATION</scope>
</reference>
<dbReference type="GO" id="GO:0043195">
    <property type="term" value="C:terminal bouton"/>
    <property type="evidence" value="ECO:0007669"/>
    <property type="project" value="TreeGrafter"/>
</dbReference>
<name>A0A4W3GVW8_CALMI</name>
<dbReference type="PROSITE" id="PS00018">
    <property type="entry name" value="EF_HAND_1"/>
    <property type="match status" value="1"/>
</dbReference>
<dbReference type="InterPro" id="IPR002048">
    <property type="entry name" value="EF_hand_dom"/>
</dbReference>
<dbReference type="InParanoid" id="A0A4W3GVW8"/>
<evidence type="ECO:0000313" key="5">
    <source>
        <dbReference type="Ensembl" id="ENSCMIP00000007160.1"/>
    </source>
</evidence>
<dbReference type="GO" id="GO:0030425">
    <property type="term" value="C:dendrite"/>
    <property type="evidence" value="ECO:0007669"/>
    <property type="project" value="TreeGrafter"/>
</dbReference>
<dbReference type="AlphaFoldDB" id="A0A4W3GVW8"/>
<organism evidence="5 6">
    <name type="scientific">Callorhinchus milii</name>
    <name type="common">Ghost shark</name>
    <dbReference type="NCBI Taxonomy" id="7868"/>
    <lineage>
        <taxon>Eukaryota</taxon>
        <taxon>Metazoa</taxon>
        <taxon>Chordata</taxon>
        <taxon>Craniata</taxon>
        <taxon>Vertebrata</taxon>
        <taxon>Chondrichthyes</taxon>
        <taxon>Holocephali</taxon>
        <taxon>Chimaeriformes</taxon>
        <taxon>Callorhinchidae</taxon>
        <taxon>Callorhinchus</taxon>
    </lineage>
</organism>
<dbReference type="SMART" id="SM00054">
    <property type="entry name" value="EFh"/>
    <property type="match status" value="1"/>
</dbReference>
<dbReference type="GO" id="GO:1900271">
    <property type="term" value="P:regulation of long-term synaptic potentiation"/>
    <property type="evidence" value="ECO:0007669"/>
    <property type="project" value="TreeGrafter"/>
</dbReference>
<dbReference type="PANTHER" id="PTHR19972">
    <property type="entry name" value="CALBINDIN"/>
    <property type="match status" value="1"/>
</dbReference>
<dbReference type="GO" id="GO:0005634">
    <property type="term" value="C:nucleus"/>
    <property type="evidence" value="ECO:0007669"/>
    <property type="project" value="TreeGrafter"/>
</dbReference>